<protein>
    <recommendedName>
        <fullName evidence="1">Nitroreductase domain-containing protein</fullName>
    </recommendedName>
</protein>
<dbReference type="InterPro" id="IPR050627">
    <property type="entry name" value="Nitroreductase/BluB"/>
</dbReference>
<dbReference type="AlphaFoldDB" id="A0A7W7MQZ5"/>
<dbReference type="PANTHER" id="PTHR23026:SF123">
    <property type="entry name" value="NAD(P)H NITROREDUCTASE RV3131-RELATED"/>
    <property type="match status" value="1"/>
</dbReference>
<dbReference type="Pfam" id="PF00881">
    <property type="entry name" value="Nitroreductase"/>
    <property type="match status" value="1"/>
</dbReference>
<reference evidence="2 3" key="1">
    <citation type="submission" date="2020-08" db="EMBL/GenBank/DDBJ databases">
        <title>Sequencing the genomes of 1000 actinobacteria strains.</title>
        <authorList>
            <person name="Klenk H.-P."/>
        </authorList>
    </citation>
    <scope>NUCLEOTIDE SEQUENCE [LARGE SCALE GENOMIC DNA]</scope>
    <source>
        <strain evidence="2 3">DSM 43149</strain>
    </source>
</reference>
<dbReference type="InterPro" id="IPR029479">
    <property type="entry name" value="Nitroreductase"/>
</dbReference>
<dbReference type="Proteomes" id="UP000578112">
    <property type="component" value="Unassembled WGS sequence"/>
</dbReference>
<gene>
    <name evidence="2" type="ORF">BJ971_003475</name>
</gene>
<dbReference type="SUPFAM" id="SSF55469">
    <property type="entry name" value="FMN-dependent nitroreductase-like"/>
    <property type="match status" value="2"/>
</dbReference>
<evidence type="ECO:0000313" key="3">
    <source>
        <dbReference type="Proteomes" id="UP000578112"/>
    </source>
</evidence>
<evidence type="ECO:0000313" key="2">
    <source>
        <dbReference type="EMBL" id="MBB4762919.1"/>
    </source>
</evidence>
<name>A0A7W7MQZ5_9ACTN</name>
<proteinExistence type="predicted"/>
<dbReference type="GO" id="GO:0016491">
    <property type="term" value="F:oxidoreductase activity"/>
    <property type="evidence" value="ECO:0007669"/>
    <property type="project" value="InterPro"/>
</dbReference>
<accession>A0A7W7MQZ5</accession>
<organism evidence="2 3">
    <name type="scientific">Actinoplanes digitatis</name>
    <dbReference type="NCBI Taxonomy" id="1868"/>
    <lineage>
        <taxon>Bacteria</taxon>
        <taxon>Bacillati</taxon>
        <taxon>Actinomycetota</taxon>
        <taxon>Actinomycetes</taxon>
        <taxon>Micromonosporales</taxon>
        <taxon>Micromonosporaceae</taxon>
        <taxon>Actinoplanes</taxon>
    </lineage>
</organism>
<dbReference type="PANTHER" id="PTHR23026">
    <property type="entry name" value="NADPH NITROREDUCTASE"/>
    <property type="match status" value="1"/>
</dbReference>
<dbReference type="Gene3D" id="3.40.109.10">
    <property type="entry name" value="NADH Oxidase"/>
    <property type="match status" value="1"/>
</dbReference>
<dbReference type="NCBIfam" id="NF047509">
    <property type="entry name" value="Rv3131_FMN_oxido"/>
    <property type="match status" value="1"/>
</dbReference>
<evidence type="ECO:0000259" key="1">
    <source>
        <dbReference type="Pfam" id="PF00881"/>
    </source>
</evidence>
<keyword evidence="3" id="KW-1185">Reference proteome</keyword>
<sequence>MSTIPVPPPRQVLLDCVRTATEAPSLHNSQPWRFRPRGAMVDVYADPARRLRVLDPSGREQLISVGAAVFTLRLAIRRAGYLSDLNVFPEPAEPDLAARVTLAHAAAPSPAVRALAAAIGRRHTDRSPFAQTPVPTDVLDALRGAARREGAVLAVAHAAGREAILKLARSADRWLRDRPGHREELARWTVGGTRYDGVPRWAAGPRDGNDMVPIRDFAELAAEPRSSAPFEPYPTILVLATTGDRWPDWIRAGQALQRVLLTATGNGLATTPISQPLEVPWARRMVLDPATGLSVQMVLRVGYGGKTGATLRRPMADVLLPGPHAPAMVPAG</sequence>
<dbReference type="RefSeq" id="WP_184994300.1">
    <property type="nucleotide sequence ID" value="NZ_BOMK01000004.1"/>
</dbReference>
<comment type="caution">
    <text evidence="2">The sequence shown here is derived from an EMBL/GenBank/DDBJ whole genome shotgun (WGS) entry which is preliminary data.</text>
</comment>
<dbReference type="EMBL" id="JACHNH010000001">
    <property type="protein sequence ID" value="MBB4762919.1"/>
    <property type="molecule type" value="Genomic_DNA"/>
</dbReference>
<feature type="domain" description="Nitroreductase" evidence="1">
    <location>
        <begin position="120"/>
        <end position="303"/>
    </location>
</feature>
<dbReference type="InterPro" id="IPR000415">
    <property type="entry name" value="Nitroreductase-like"/>
</dbReference>